<gene>
    <name evidence="2" type="ORF">KFL_012360010</name>
</gene>
<protein>
    <recommendedName>
        <fullName evidence="1">Reverse transcriptase Ty1/copia-type domain-containing protein</fullName>
    </recommendedName>
</protein>
<proteinExistence type="predicted"/>
<dbReference type="PANTHER" id="PTHR11439">
    <property type="entry name" value="GAG-POL-RELATED RETROTRANSPOSON"/>
    <property type="match status" value="1"/>
</dbReference>
<dbReference type="Proteomes" id="UP000054558">
    <property type="component" value="Unassembled WGS sequence"/>
</dbReference>
<evidence type="ECO:0000313" key="3">
    <source>
        <dbReference type="Proteomes" id="UP000054558"/>
    </source>
</evidence>
<dbReference type="OrthoDB" id="418757at2759"/>
<feature type="domain" description="Reverse transcriptase Ty1/copia-type" evidence="1">
    <location>
        <begin position="2"/>
        <end position="89"/>
    </location>
</feature>
<evidence type="ECO:0000313" key="2">
    <source>
        <dbReference type="EMBL" id="GAQ92986.1"/>
    </source>
</evidence>
<dbReference type="InterPro" id="IPR043502">
    <property type="entry name" value="DNA/RNA_pol_sf"/>
</dbReference>
<dbReference type="AlphaFoldDB" id="A0A1Y1IVS2"/>
<dbReference type="InterPro" id="IPR013103">
    <property type="entry name" value="RVT_2"/>
</dbReference>
<dbReference type="Pfam" id="PF07727">
    <property type="entry name" value="RVT_2"/>
    <property type="match status" value="1"/>
</dbReference>
<dbReference type="EMBL" id="DF238185">
    <property type="protein sequence ID" value="GAQ92986.1"/>
    <property type="molecule type" value="Genomic_DNA"/>
</dbReference>
<name>A0A1Y1IVS2_KLENI</name>
<dbReference type="STRING" id="105231.A0A1Y1IVS2"/>
<dbReference type="SUPFAM" id="SSF56672">
    <property type="entry name" value="DNA/RNA polymerases"/>
    <property type="match status" value="1"/>
</dbReference>
<evidence type="ECO:0000259" key="1">
    <source>
        <dbReference type="Pfam" id="PF07727"/>
    </source>
</evidence>
<organism evidence="2 3">
    <name type="scientific">Klebsormidium nitens</name>
    <name type="common">Green alga</name>
    <name type="synonym">Ulothrix nitens</name>
    <dbReference type="NCBI Taxonomy" id="105231"/>
    <lineage>
        <taxon>Eukaryota</taxon>
        <taxon>Viridiplantae</taxon>
        <taxon>Streptophyta</taxon>
        <taxon>Klebsormidiophyceae</taxon>
        <taxon>Klebsormidiales</taxon>
        <taxon>Klebsormidiaceae</taxon>
        <taxon>Klebsormidium</taxon>
    </lineage>
</organism>
<accession>A0A1Y1IVS2</accession>
<dbReference type="OMA" id="KEHWIAR"/>
<keyword evidence="3" id="KW-1185">Reference proteome</keyword>
<sequence length="308" mass="33781">MVCHLKRTLYGLRQAPRAWHTRLKEKLGNLEFVASFADAALFSGVVDGERVYLIVWVDDILVAARGAERIAKVKAHLAEKFDVRDLGEATLAGARARSVPLGAGEKLAREGKPLDTAKFPYSELIGSLLYLSVCTRPDIAQAVGALARCTSAPTEAHRTAALRVVRYLAGTAEAGITFGGSGEVLEAFCDADYARDVDTRRSTTGYVFLMYRRAVSWSSRLQPTVAASTVESEYMSAGQAVKEALWFRKLGGDLGLNLRRVKIYCDNQGAPRLLKHPIASQRPKHIDVIHHFAREGSAEGDRVRILQD</sequence>
<dbReference type="CDD" id="cd09272">
    <property type="entry name" value="RNase_HI_RT_Ty1"/>
    <property type="match status" value="1"/>
</dbReference>
<dbReference type="PANTHER" id="PTHR11439:SF483">
    <property type="entry name" value="PEPTIDE SYNTHASE GLIP-LIKE, PUTATIVE (AFU_ORTHOLOGUE AFUA_3G12920)-RELATED"/>
    <property type="match status" value="1"/>
</dbReference>
<reference evidence="2 3" key="1">
    <citation type="journal article" date="2014" name="Nat. Commun.">
        <title>Klebsormidium flaccidum genome reveals primary factors for plant terrestrial adaptation.</title>
        <authorList>
            <person name="Hori K."/>
            <person name="Maruyama F."/>
            <person name="Fujisawa T."/>
            <person name="Togashi T."/>
            <person name="Yamamoto N."/>
            <person name="Seo M."/>
            <person name="Sato S."/>
            <person name="Yamada T."/>
            <person name="Mori H."/>
            <person name="Tajima N."/>
            <person name="Moriyama T."/>
            <person name="Ikeuchi M."/>
            <person name="Watanabe M."/>
            <person name="Wada H."/>
            <person name="Kobayashi K."/>
            <person name="Saito M."/>
            <person name="Masuda T."/>
            <person name="Sasaki-Sekimoto Y."/>
            <person name="Mashiguchi K."/>
            <person name="Awai K."/>
            <person name="Shimojima M."/>
            <person name="Masuda S."/>
            <person name="Iwai M."/>
            <person name="Nobusawa T."/>
            <person name="Narise T."/>
            <person name="Kondo S."/>
            <person name="Saito H."/>
            <person name="Sato R."/>
            <person name="Murakawa M."/>
            <person name="Ihara Y."/>
            <person name="Oshima-Yamada Y."/>
            <person name="Ohtaka K."/>
            <person name="Satoh M."/>
            <person name="Sonobe K."/>
            <person name="Ishii M."/>
            <person name="Ohtani R."/>
            <person name="Kanamori-Sato M."/>
            <person name="Honoki R."/>
            <person name="Miyazaki D."/>
            <person name="Mochizuki H."/>
            <person name="Umetsu J."/>
            <person name="Higashi K."/>
            <person name="Shibata D."/>
            <person name="Kamiya Y."/>
            <person name="Sato N."/>
            <person name="Nakamura Y."/>
            <person name="Tabata S."/>
            <person name="Ida S."/>
            <person name="Kurokawa K."/>
            <person name="Ohta H."/>
        </authorList>
    </citation>
    <scope>NUCLEOTIDE SEQUENCE [LARGE SCALE GENOMIC DNA]</scope>
    <source>
        <strain evidence="2 3">NIES-2285</strain>
    </source>
</reference>